<dbReference type="AlphaFoldDB" id="A0A0F9TEQ1"/>
<name>A0A0F9TEQ1_9ZZZZ</name>
<sequence length="88" mass="9715">MISNHSGRFHLVGGPFDGACSSIESFKSSEVCHFEPIPPFRGVTSILIAKPSQEGEPYKQRRDAKGEPMLNMVGDILYDHVKENIPDA</sequence>
<reference evidence="1" key="1">
    <citation type="journal article" date="2015" name="Nature">
        <title>Complex archaea that bridge the gap between prokaryotes and eukaryotes.</title>
        <authorList>
            <person name="Spang A."/>
            <person name="Saw J.H."/>
            <person name="Jorgensen S.L."/>
            <person name="Zaremba-Niedzwiedzka K."/>
            <person name="Martijn J."/>
            <person name="Lind A.E."/>
            <person name="van Eijk R."/>
            <person name="Schleper C."/>
            <person name="Guy L."/>
            <person name="Ettema T.J."/>
        </authorList>
    </citation>
    <scope>NUCLEOTIDE SEQUENCE</scope>
</reference>
<proteinExistence type="predicted"/>
<accession>A0A0F9TEQ1</accession>
<dbReference type="EMBL" id="LAZR01000274">
    <property type="protein sequence ID" value="KKN77749.1"/>
    <property type="molecule type" value="Genomic_DNA"/>
</dbReference>
<organism evidence="1">
    <name type="scientific">marine sediment metagenome</name>
    <dbReference type="NCBI Taxonomy" id="412755"/>
    <lineage>
        <taxon>unclassified sequences</taxon>
        <taxon>metagenomes</taxon>
        <taxon>ecological metagenomes</taxon>
    </lineage>
</organism>
<evidence type="ECO:0000313" key="1">
    <source>
        <dbReference type="EMBL" id="KKN77749.1"/>
    </source>
</evidence>
<protein>
    <submittedName>
        <fullName evidence="1">Uncharacterized protein</fullName>
    </submittedName>
</protein>
<comment type="caution">
    <text evidence="1">The sequence shown here is derived from an EMBL/GenBank/DDBJ whole genome shotgun (WGS) entry which is preliminary data.</text>
</comment>
<gene>
    <name evidence="1" type="ORF">LCGC14_0357230</name>
</gene>